<dbReference type="PANTHER" id="PTHR35004">
    <property type="entry name" value="TRANSPOSASE RV3428C-RELATED"/>
    <property type="match status" value="1"/>
</dbReference>
<dbReference type="SUPFAM" id="SSF53098">
    <property type="entry name" value="Ribonuclease H-like"/>
    <property type="match status" value="1"/>
</dbReference>
<dbReference type="Proteomes" id="UP000623250">
    <property type="component" value="Unassembled WGS sequence"/>
</dbReference>
<dbReference type="GO" id="GO:0003676">
    <property type="term" value="F:nucleic acid binding"/>
    <property type="evidence" value="ECO:0007669"/>
    <property type="project" value="InterPro"/>
</dbReference>
<dbReference type="Pfam" id="PF00665">
    <property type="entry name" value="rve"/>
    <property type="match status" value="1"/>
</dbReference>
<dbReference type="InterPro" id="IPR036397">
    <property type="entry name" value="RNaseH_sf"/>
</dbReference>
<dbReference type="Gene3D" id="3.30.420.10">
    <property type="entry name" value="Ribonuclease H-like superfamily/Ribonuclease H"/>
    <property type="match status" value="1"/>
</dbReference>
<gene>
    <name evidence="2" type="primary">istA</name>
    <name evidence="2" type="ORF">JDN41_11050</name>
</gene>
<comment type="caution">
    <text evidence="2">The sequence shown here is derived from an EMBL/GenBank/DDBJ whole genome shotgun (WGS) entry which is preliminary data.</text>
</comment>
<protein>
    <submittedName>
        <fullName evidence="2">IS21 family transposase</fullName>
    </submittedName>
</protein>
<evidence type="ECO:0000313" key="3">
    <source>
        <dbReference type="Proteomes" id="UP000623250"/>
    </source>
</evidence>
<dbReference type="InterPro" id="IPR012337">
    <property type="entry name" value="RNaseH-like_sf"/>
</dbReference>
<accession>A0A8I1KKH9</accession>
<dbReference type="NCBIfam" id="NF033546">
    <property type="entry name" value="transpos_IS21"/>
    <property type="match status" value="1"/>
</dbReference>
<dbReference type="InterPro" id="IPR001584">
    <property type="entry name" value="Integrase_cat-core"/>
</dbReference>
<dbReference type="SUPFAM" id="SSF46689">
    <property type="entry name" value="Homeodomain-like"/>
    <property type="match status" value="1"/>
</dbReference>
<sequence length="313" mass="35759">MNDHRIDESPMRMNDPRREVMKEPEEVAAMLRLWSVGWGLKRICREFGCSHHTVKRYVDAGGFVAYKQPERPRMLGGLEDWLRERFRRHRGNADVVRQELIAEKGIAVSLRTVERAVAPFRQELDAEARACVRFETRPGKQMQIDFGERLVEIGGVKIKAFLFVATLGYLRRIHVRAFHNERQESWFDGLESAFAKFGGVTEEVLFDNARALVDRHDRMTGALAFNAKLLAFAKHWGFRPRACAPYRARTKGKTENGVGYVKKNAVAGRAFGTWDAFEAHLEAWSREIADARTLCARRGRRLEAGGRRSAVSG</sequence>
<dbReference type="EMBL" id="JAEMUK010000030">
    <property type="protein sequence ID" value="MBJ7544089.1"/>
    <property type="molecule type" value="Genomic_DNA"/>
</dbReference>
<name>A0A8I1KKH9_9HYPH</name>
<evidence type="ECO:0000313" key="2">
    <source>
        <dbReference type="EMBL" id="MBJ7544089.1"/>
    </source>
</evidence>
<reference evidence="2 3" key="1">
    <citation type="submission" date="2020-12" db="EMBL/GenBank/DDBJ databases">
        <title>Revised draft genomes of Rhodomicrobium vannielii ATCC 17100 and Rhodomicrobium udaipurense JA643.</title>
        <authorList>
            <person name="Conners E.M."/>
            <person name="Davenport E.J."/>
            <person name="Bose A."/>
        </authorList>
    </citation>
    <scope>NUCLEOTIDE SEQUENCE [LARGE SCALE GENOMIC DNA]</scope>
    <source>
        <strain evidence="2 3">JA643</strain>
    </source>
</reference>
<dbReference type="InterPro" id="IPR009057">
    <property type="entry name" value="Homeodomain-like_sf"/>
</dbReference>
<feature type="domain" description="Integrase catalytic" evidence="1">
    <location>
        <begin position="134"/>
        <end position="313"/>
    </location>
</feature>
<dbReference type="PANTHER" id="PTHR35004:SF7">
    <property type="entry name" value="INTEGRASE PROTEIN"/>
    <property type="match status" value="1"/>
</dbReference>
<feature type="non-terminal residue" evidence="2">
    <location>
        <position position="313"/>
    </location>
</feature>
<keyword evidence="3" id="KW-1185">Reference proteome</keyword>
<dbReference type="PROSITE" id="PS50994">
    <property type="entry name" value="INTEGRASE"/>
    <property type="match status" value="1"/>
</dbReference>
<dbReference type="AlphaFoldDB" id="A0A8I1KKH9"/>
<evidence type="ECO:0000259" key="1">
    <source>
        <dbReference type="PROSITE" id="PS50994"/>
    </source>
</evidence>
<organism evidence="2 3">
    <name type="scientific">Rhodomicrobium udaipurense</name>
    <dbReference type="NCBI Taxonomy" id="1202716"/>
    <lineage>
        <taxon>Bacteria</taxon>
        <taxon>Pseudomonadati</taxon>
        <taxon>Pseudomonadota</taxon>
        <taxon>Alphaproteobacteria</taxon>
        <taxon>Hyphomicrobiales</taxon>
        <taxon>Hyphomicrobiaceae</taxon>
        <taxon>Rhodomicrobium</taxon>
    </lineage>
</organism>
<dbReference type="Pfam" id="PF13384">
    <property type="entry name" value="HTH_23"/>
    <property type="match status" value="1"/>
</dbReference>
<dbReference type="GO" id="GO:0015074">
    <property type="term" value="P:DNA integration"/>
    <property type="evidence" value="ECO:0007669"/>
    <property type="project" value="InterPro"/>
</dbReference>
<proteinExistence type="predicted"/>